<proteinExistence type="predicted"/>
<sequence length="117" mass="13926">MFWLLRLPAMWKSLPNKFSKLWSWKILKRDGDCKPRQMMKLKGCSAVSHFPQNRFECLRMQFLDINYHVRLTCPILVPRSRLCHLLKGHIAQRYALSSKIPPSNFKSSNAQLKRRRV</sequence>
<accession>A0A7C9ANJ8</accession>
<dbReference type="EMBL" id="GISG01250652">
    <property type="protein sequence ID" value="MBA4671337.1"/>
    <property type="molecule type" value="Transcribed_RNA"/>
</dbReference>
<protein>
    <submittedName>
        <fullName evidence="1">Uncharacterized protein</fullName>
    </submittedName>
</protein>
<organism evidence="1">
    <name type="scientific">Opuntia streptacantha</name>
    <name type="common">Prickly pear cactus</name>
    <name type="synonym">Opuntia cardona</name>
    <dbReference type="NCBI Taxonomy" id="393608"/>
    <lineage>
        <taxon>Eukaryota</taxon>
        <taxon>Viridiplantae</taxon>
        <taxon>Streptophyta</taxon>
        <taxon>Embryophyta</taxon>
        <taxon>Tracheophyta</taxon>
        <taxon>Spermatophyta</taxon>
        <taxon>Magnoliopsida</taxon>
        <taxon>eudicotyledons</taxon>
        <taxon>Gunneridae</taxon>
        <taxon>Pentapetalae</taxon>
        <taxon>Caryophyllales</taxon>
        <taxon>Cactineae</taxon>
        <taxon>Cactaceae</taxon>
        <taxon>Opuntioideae</taxon>
        <taxon>Opuntia</taxon>
    </lineage>
</organism>
<reference evidence="1" key="2">
    <citation type="submission" date="2020-07" db="EMBL/GenBank/DDBJ databases">
        <authorList>
            <person name="Vera ALvarez R."/>
            <person name="Arias-Moreno D.M."/>
            <person name="Jimenez-Jacinto V."/>
            <person name="Jimenez-Bremont J.F."/>
            <person name="Swaminathan K."/>
            <person name="Moose S.P."/>
            <person name="Guerrero-Gonzalez M.L."/>
            <person name="Marino-Ramirez L."/>
            <person name="Landsman D."/>
            <person name="Rodriguez-Kessler M."/>
            <person name="Delgado-Sanchez P."/>
        </authorList>
    </citation>
    <scope>NUCLEOTIDE SEQUENCE</scope>
    <source>
        <tissue evidence="1">Cladode</tissue>
    </source>
</reference>
<dbReference type="AlphaFoldDB" id="A0A7C9ANJ8"/>
<evidence type="ECO:0000313" key="1">
    <source>
        <dbReference type="EMBL" id="MBA4671337.1"/>
    </source>
</evidence>
<name>A0A7C9ANJ8_OPUST</name>
<reference evidence="1" key="1">
    <citation type="journal article" date="2013" name="J. Plant Res.">
        <title>Effect of fungi and light on seed germination of three Opuntia species from semiarid lands of central Mexico.</title>
        <authorList>
            <person name="Delgado-Sanchez P."/>
            <person name="Jimenez-Bremont J.F."/>
            <person name="Guerrero-Gonzalez Mde L."/>
            <person name="Flores J."/>
        </authorList>
    </citation>
    <scope>NUCLEOTIDE SEQUENCE</scope>
    <source>
        <tissue evidence="1">Cladode</tissue>
    </source>
</reference>